<protein>
    <submittedName>
        <fullName evidence="9">Multiple-sugar transport system permease YteP</fullName>
    </submittedName>
</protein>
<keyword evidence="6 7" id="KW-0472">Membrane</keyword>
<feature type="transmembrane region" description="Helical" evidence="7">
    <location>
        <begin position="85"/>
        <end position="107"/>
    </location>
</feature>
<dbReference type="Pfam" id="PF00528">
    <property type="entry name" value="BPD_transp_1"/>
    <property type="match status" value="1"/>
</dbReference>
<dbReference type="EMBL" id="BMDT01000003">
    <property type="protein sequence ID" value="GGI65329.1"/>
    <property type="molecule type" value="Genomic_DNA"/>
</dbReference>
<feature type="domain" description="ABC transmembrane type-1" evidence="8">
    <location>
        <begin position="86"/>
        <end position="300"/>
    </location>
</feature>
<dbReference type="AlphaFoldDB" id="A0A917N4S1"/>
<evidence type="ECO:0000256" key="4">
    <source>
        <dbReference type="ARBA" id="ARBA00022692"/>
    </source>
</evidence>
<evidence type="ECO:0000256" key="7">
    <source>
        <dbReference type="RuleBase" id="RU363032"/>
    </source>
</evidence>
<reference evidence="9" key="1">
    <citation type="journal article" date="2014" name="Int. J. Syst. Evol. Microbiol.">
        <title>Complete genome sequence of Corynebacterium casei LMG S-19264T (=DSM 44701T), isolated from a smear-ripened cheese.</title>
        <authorList>
            <consortium name="US DOE Joint Genome Institute (JGI-PGF)"/>
            <person name="Walter F."/>
            <person name="Albersmeier A."/>
            <person name="Kalinowski J."/>
            <person name="Ruckert C."/>
        </authorList>
    </citation>
    <scope>NUCLEOTIDE SEQUENCE</scope>
    <source>
        <strain evidence="9">CCM 8433</strain>
    </source>
</reference>
<accession>A0A917N4S1</accession>
<proteinExistence type="inferred from homology"/>
<feature type="transmembrane region" description="Helical" evidence="7">
    <location>
        <begin position="185"/>
        <end position="205"/>
    </location>
</feature>
<dbReference type="GO" id="GO:0005886">
    <property type="term" value="C:plasma membrane"/>
    <property type="evidence" value="ECO:0007669"/>
    <property type="project" value="UniProtKB-SubCell"/>
</dbReference>
<dbReference type="CDD" id="cd06261">
    <property type="entry name" value="TM_PBP2"/>
    <property type="match status" value="1"/>
</dbReference>
<comment type="caution">
    <text evidence="9">The sequence shown here is derived from an EMBL/GenBank/DDBJ whole genome shotgun (WGS) entry which is preliminary data.</text>
</comment>
<keyword evidence="2 7" id="KW-0813">Transport</keyword>
<evidence type="ECO:0000313" key="10">
    <source>
        <dbReference type="Proteomes" id="UP000622610"/>
    </source>
</evidence>
<organism evidence="9 10">
    <name type="scientific">Enterococcus alcedinis</name>
    <dbReference type="NCBI Taxonomy" id="1274384"/>
    <lineage>
        <taxon>Bacteria</taxon>
        <taxon>Bacillati</taxon>
        <taxon>Bacillota</taxon>
        <taxon>Bacilli</taxon>
        <taxon>Lactobacillales</taxon>
        <taxon>Enterococcaceae</taxon>
        <taxon>Enterococcus</taxon>
    </lineage>
</organism>
<comment type="similarity">
    <text evidence="7">Belongs to the binding-protein-dependent transport system permease family.</text>
</comment>
<evidence type="ECO:0000256" key="5">
    <source>
        <dbReference type="ARBA" id="ARBA00022989"/>
    </source>
</evidence>
<dbReference type="Proteomes" id="UP000622610">
    <property type="component" value="Unassembled WGS sequence"/>
</dbReference>
<gene>
    <name evidence="9" type="primary">yteP</name>
    <name evidence="9" type="ORF">GCM10011482_09830</name>
</gene>
<evidence type="ECO:0000256" key="3">
    <source>
        <dbReference type="ARBA" id="ARBA00022475"/>
    </source>
</evidence>
<dbReference type="InterPro" id="IPR051393">
    <property type="entry name" value="ABC_transporter_permease"/>
</dbReference>
<name>A0A917N4S1_9ENTE</name>
<dbReference type="PROSITE" id="PS50928">
    <property type="entry name" value="ABC_TM1"/>
    <property type="match status" value="1"/>
</dbReference>
<feature type="transmembrane region" description="Helical" evidence="7">
    <location>
        <begin position="25"/>
        <end position="53"/>
    </location>
</feature>
<feature type="transmembrane region" description="Helical" evidence="7">
    <location>
        <begin position="127"/>
        <end position="148"/>
    </location>
</feature>
<dbReference type="SUPFAM" id="SSF161098">
    <property type="entry name" value="MetI-like"/>
    <property type="match status" value="1"/>
</dbReference>
<dbReference type="Gene3D" id="1.10.3720.10">
    <property type="entry name" value="MetI-like"/>
    <property type="match status" value="1"/>
</dbReference>
<dbReference type="PANTHER" id="PTHR30193:SF44">
    <property type="entry name" value="LACTOSE TRANSPORT SYSTEM PERMEASE PROTEIN LACF"/>
    <property type="match status" value="1"/>
</dbReference>
<feature type="transmembrane region" description="Helical" evidence="7">
    <location>
        <begin position="279"/>
        <end position="301"/>
    </location>
</feature>
<sequence>MEATPATTEVKKIKATTYQKNKTQLYYHLMLLPGVILLIIFSIVPMVGIVMAFQNYIPAKGILGSPWVGLSHFKYMFQIPDSKQIFMNTIIIAVSKIIIGMIVPILFALLLNEARVKWFKSSVQTIVYLPNFLSWVVLGTVMGMIFSYEGMINDLLAFFNIEPIMFLASNKWFRPILVATDVWKGYGYGTIIYLAALTGINPALYESAAMDGADRLKQILHISIPGILPTIILLATLNLGSVLNAGFDQVFNMYNPIVYQTGDIIDTYVYRMGLVNMQFSFGTAVGLLKSVVSATLIVISYKLADKYAGYRII</sequence>
<keyword evidence="10" id="KW-1185">Reference proteome</keyword>
<keyword evidence="4 7" id="KW-0812">Transmembrane</keyword>
<comment type="subcellular location">
    <subcellularLocation>
        <location evidence="1 7">Cell membrane</location>
        <topology evidence="1 7">Multi-pass membrane protein</topology>
    </subcellularLocation>
</comment>
<dbReference type="InterPro" id="IPR035906">
    <property type="entry name" value="MetI-like_sf"/>
</dbReference>
<evidence type="ECO:0000259" key="8">
    <source>
        <dbReference type="PROSITE" id="PS50928"/>
    </source>
</evidence>
<evidence type="ECO:0000256" key="1">
    <source>
        <dbReference type="ARBA" id="ARBA00004651"/>
    </source>
</evidence>
<dbReference type="GO" id="GO:0055085">
    <property type="term" value="P:transmembrane transport"/>
    <property type="evidence" value="ECO:0007669"/>
    <property type="project" value="InterPro"/>
</dbReference>
<keyword evidence="5 7" id="KW-1133">Transmembrane helix</keyword>
<dbReference type="PANTHER" id="PTHR30193">
    <property type="entry name" value="ABC TRANSPORTER PERMEASE PROTEIN"/>
    <property type="match status" value="1"/>
</dbReference>
<reference evidence="9" key="2">
    <citation type="submission" date="2020-09" db="EMBL/GenBank/DDBJ databases">
        <authorList>
            <person name="Sun Q."/>
            <person name="Sedlacek I."/>
        </authorList>
    </citation>
    <scope>NUCLEOTIDE SEQUENCE</scope>
    <source>
        <strain evidence="9">CCM 8433</strain>
    </source>
</reference>
<keyword evidence="3" id="KW-1003">Cell membrane</keyword>
<evidence type="ECO:0000313" key="9">
    <source>
        <dbReference type="EMBL" id="GGI65329.1"/>
    </source>
</evidence>
<dbReference type="RefSeq" id="WP_188367167.1">
    <property type="nucleotide sequence ID" value="NZ_BMDT01000003.1"/>
</dbReference>
<feature type="transmembrane region" description="Helical" evidence="7">
    <location>
        <begin position="226"/>
        <end position="247"/>
    </location>
</feature>
<evidence type="ECO:0000256" key="6">
    <source>
        <dbReference type="ARBA" id="ARBA00023136"/>
    </source>
</evidence>
<evidence type="ECO:0000256" key="2">
    <source>
        <dbReference type="ARBA" id="ARBA00022448"/>
    </source>
</evidence>
<dbReference type="InterPro" id="IPR000515">
    <property type="entry name" value="MetI-like"/>
</dbReference>